<evidence type="ECO:0000259" key="2">
    <source>
        <dbReference type="PROSITE" id="PS51462"/>
    </source>
</evidence>
<proteinExistence type="predicted"/>
<dbReference type="SUPFAM" id="SSF55811">
    <property type="entry name" value="Nudix"/>
    <property type="match status" value="1"/>
</dbReference>
<dbReference type="EMBL" id="HBIV01037132">
    <property type="protein sequence ID" value="CAE0674710.1"/>
    <property type="molecule type" value="Transcribed_RNA"/>
</dbReference>
<dbReference type="PANTHER" id="PTHR10885">
    <property type="entry name" value="ISOPENTENYL-DIPHOSPHATE DELTA-ISOMERASE"/>
    <property type="match status" value="1"/>
</dbReference>
<dbReference type="GO" id="GO:0009240">
    <property type="term" value="P:isopentenyl diphosphate biosynthetic process"/>
    <property type="evidence" value="ECO:0007669"/>
    <property type="project" value="TreeGrafter"/>
</dbReference>
<evidence type="ECO:0000313" key="3">
    <source>
        <dbReference type="EMBL" id="CAE0674710.1"/>
    </source>
</evidence>
<dbReference type="InterPro" id="IPR015797">
    <property type="entry name" value="NUDIX_hydrolase-like_dom_sf"/>
</dbReference>
<dbReference type="GO" id="GO:0004452">
    <property type="term" value="F:isopentenyl-diphosphate delta-isomerase activity"/>
    <property type="evidence" value="ECO:0007669"/>
    <property type="project" value="TreeGrafter"/>
</dbReference>
<sequence>MLAITGILAGSARTLPAPTPRFLVRRAVCFSGSPWPKRAGIASMRASGDVGEDKSYNAGEVFEIMEPPPAHHQGFGTAKGTGEGKPRADVHRDGDWHHSVHVWLHDPRTDSVLIQRRSKYKDTNPDMFDVSAAGHIAMGDIPLETAVREMEEELGISTQEKNFNKLFTAVSEAKGETEKHGKYVCREFQEVYLVDIAQVENSSASPVEIKVADGEVEEAKWIPKEDLISALATNDPTYVPRSSAYVRGLADALEVET</sequence>
<dbReference type="GO" id="GO:0005737">
    <property type="term" value="C:cytoplasm"/>
    <property type="evidence" value="ECO:0007669"/>
    <property type="project" value="TreeGrafter"/>
</dbReference>
<protein>
    <recommendedName>
        <fullName evidence="2">Nudix hydrolase domain-containing protein</fullName>
    </recommendedName>
</protein>
<dbReference type="CDD" id="cd04692">
    <property type="entry name" value="NUDIX_Hydrolase"/>
    <property type="match status" value="1"/>
</dbReference>
<dbReference type="PROSITE" id="PS51462">
    <property type="entry name" value="NUDIX"/>
    <property type="match status" value="1"/>
</dbReference>
<organism evidence="3">
    <name type="scientific">Lotharella globosa</name>
    <dbReference type="NCBI Taxonomy" id="91324"/>
    <lineage>
        <taxon>Eukaryota</taxon>
        <taxon>Sar</taxon>
        <taxon>Rhizaria</taxon>
        <taxon>Cercozoa</taxon>
        <taxon>Chlorarachniophyceae</taxon>
        <taxon>Lotharella</taxon>
    </lineage>
</organism>
<dbReference type="PANTHER" id="PTHR10885:SF20">
    <property type="entry name" value="NUDIX HYDROLASE DOMAIN-CONTAINING PROTEIN"/>
    <property type="match status" value="1"/>
</dbReference>
<dbReference type="Pfam" id="PF00293">
    <property type="entry name" value="NUDIX"/>
    <property type="match status" value="1"/>
</dbReference>
<feature type="domain" description="Nudix hydrolase" evidence="2">
    <location>
        <begin position="95"/>
        <end position="244"/>
    </location>
</feature>
<reference evidence="3" key="1">
    <citation type="submission" date="2021-01" db="EMBL/GenBank/DDBJ databases">
        <authorList>
            <person name="Corre E."/>
            <person name="Pelletier E."/>
            <person name="Niang G."/>
            <person name="Scheremetjew M."/>
            <person name="Finn R."/>
            <person name="Kale V."/>
            <person name="Holt S."/>
            <person name="Cochrane G."/>
            <person name="Meng A."/>
            <person name="Brown T."/>
            <person name="Cohen L."/>
        </authorList>
    </citation>
    <scope>NUCLEOTIDE SEQUENCE</scope>
    <source>
        <strain evidence="3">CCCM811</strain>
    </source>
</reference>
<dbReference type="AlphaFoldDB" id="A0A7S4DWF0"/>
<accession>A0A7S4DWF0</accession>
<name>A0A7S4DWF0_9EUKA</name>
<feature type="region of interest" description="Disordered" evidence="1">
    <location>
        <begin position="66"/>
        <end position="90"/>
    </location>
</feature>
<gene>
    <name evidence="3" type="ORF">LGLO00237_LOCUS26484</name>
</gene>
<dbReference type="Gene3D" id="3.90.79.10">
    <property type="entry name" value="Nucleoside Triphosphate Pyrophosphohydrolase"/>
    <property type="match status" value="1"/>
</dbReference>
<evidence type="ECO:0000256" key="1">
    <source>
        <dbReference type="SAM" id="MobiDB-lite"/>
    </source>
</evidence>
<dbReference type="InterPro" id="IPR000086">
    <property type="entry name" value="NUDIX_hydrolase_dom"/>
</dbReference>